<organism evidence="6 7">
    <name type="scientific">Novipirellula aureliae</name>
    <dbReference type="NCBI Taxonomy" id="2527966"/>
    <lineage>
        <taxon>Bacteria</taxon>
        <taxon>Pseudomonadati</taxon>
        <taxon>Planctomycetota</taxon>
        <taxon>Planctomycetia</taxon>
        <taxon>Pirellulales</taxon>
        <taxon>Pirellulaceae</taxon>
        <taxon>Novipirellula</taxon>
    </lineage>
</organism>
<dbReference type="GO" id="GO:0004315">
    <property type="term" value="F:3-oxoacyl-[acyl-carrier-protein] synthase activity"/>
    <property type="evidence" value="ECO:0007669"/>
    <property type="project" value="UniProtKB-EC"/>
</dbReference>
<reference evidence="6 7" key="1">
    <citation type="submission" date="2019-02" db="EMBL/GenBank/DDBJ databases">
        <title>Deep-cultivation of Planctomycetes and their phenomic and genomic characterization uncovers novel biology.</title>
        <authorList>
            <person name="Wiegand S."/>
            <person name="Jogler M."/>
            <person name="Boedeker C."/>
            <person name="Pinto D."/>
            <person name="Vollmers J."/>
            <person name="Rivas-Marin E."/>
            <person name="Kohn T."/>
            <person name="Peeters S.H."/>
            <person name="Heuer A."/>
            <person name="Rast P."/>
            <person name="Oberbeckmann S."/>
            <person name="Bunk B."/>
            <person name="Jeske O."/>
            <person name="Meyerdierks A."/>
            <person name="Storesund J.E."/>
            <person name="Kallscheuer N."/>
            <person name="Luecker S."/>
            <person name="Lage O.M."/>
            <person name="Pohl T."/>
            <person name="Merkel B.J."/>
            <person name="Hornburger P."/>
            <person name="Mueller R.-W."/>
            <person name="Bruemmer F."/>
            <person name="Labrenz M."/>
            <person name="Spormann A.M."/>
            <person name="Op Den Camp H."/>
            <person name="Overmann J."/>
            <person name="Amann R."/>
            <person name="Jetten M.S.M."/>
            <person name="Mascher T."/>
            <person name="Medema M.H."/>
            <person name="Devos D.P."/>
            <person name="Kaster A.-K."/>
            <person name="Ovreas L."/>
            <person name="Rohde M."/>
            <person name="Galperin M.Y."/>
            <person name="Jogler C."/>
        </authorList>
    </citation>
    <scope>NUCLEOTIDE SEQUENCE [LARGE SCALE GENOMIC DNA]</scope>
    <source>
        <strain evidence="6 7">Q31b</strain>
    </source>
</reference>
<dbReference type="EMBL" id="SJPY01000004">
    <property type="protein sequence ID" value="TWU41328.1"/>
    <property type="molecule type" value="Genomic_DNA"/>
</dbReference>
<feature type="region of interest" description="Disordered" evidence="4">
    <location>
        <begin position="315"/>
        <end position="335"/>
    </location>
</feature>
<evidence type="ECO:0000313" key="7">
    <source>
        <dbReference type="Proteomes" id="UP000315471"/>
    </source>
</evidence>
<dbReference type="Proteomes" id="UP000315471">
    <property type="component" value="Unassembled WGS sequence"/>
</dbReference>
<dbReference type="Gene3D" id="3.40.47.10">
    <property type="match status" value="2"/>
</dbReference>
<proteinExistence type="inferred from homology"/>
<feature type="compositionally biased region" description="Polar residues" evidence="4">
    <location>
        <begin position="324"/>
        <end position="333"/>
    </location>
</feature>
<dbReference type="Pfam" id="PF02801">
    <property type="entry name" value="Ketoacyl-synt_C"/>
    <property type="match status" value="1"/>
</dbReference>
<evidence type="ECO:0000313" key="6">
    <source>
        <dbReference type="EMBL" id="TWU41328.1"/>
    </source>
</evidence>
<dbReference type="InterPro" id="IPR020841">
    <property type="entry name" value="PKS_Beta-ketoAc_synthase_dom"/>
</dbReference>
<dbReference type="InterPro" id="IPR014030">
    <property type="entry name" value="Ketoacyl_synth_N"/>
</dbReference>
<evidence type="ECO:0000256" key="2">
    <source>
        <dbReference type="ARBA" id="ARBA00022679"/>
    </source>
</evidence>
<feature type="compositionally biased region" description="Basic and acidic residues" evidence="4">
    <location>
        <begin position="38"/>
        <end position="54"/>
    </location>
</feature>
<comment type="caution">
    <text evidence="6">The sequence shown here is derived from an EMBL/GenBank/DDBJ whole genome shotgun (WGS) entry which is preliminary data.</text>
</comment>
<accession>A0A5C6DXE7</accession>
<feature type="region of interest" description="Disordered" evidence="4">
    <location>
        <begin position="38"/>
        <end position="59"/>
    </location>
</feature>
<keyword evidence="6" id="KW-0012">Acyltransferase</keyword>
<sequence length="475" mass="50295">MPEVKIVITGAGVVSPIGLGHADFFESLLHDRSGVRLLSERDDDGPKPPPDFDRTNGSGGEFDGVWVGAPVIGFEPKEFVTPRKAIKVMCREIQLTFAAAMMAVENADLADDLPARDDGRIHPSEIGTVFGSEMFYGPPTELADAFQLCLNDDGQMDESQFGEAAMKKIMPLWMLKYLPNMPACHIGIAINAHGPNNSILLGDTSGSAALIEAMSCIERGAAKWMLTGGTGTRINGTRMNYRSDFPVASIANPVSQSSRPYDVDSRGVVGGEAAVAFLVESKETAIARGAKPLAEVVCSVSRFVASGGMSLIKRSSENRPLTAEEQQSTTTPATPAIRGSAAAISLAIKDCLSKSKMDVKQIGLVVGHAMGDPIIDEQERIAVTETLPGVPIVVPIEKVGHTGAASGSIELLVGVLALSRGVIPPSLRLANVSESPNRPAFQRQASRSLEKDYAICISHAPEGGAVATLLKRMDH</sequence>
<gene>
    <name evidence="6" type="primary">fabF_4</name>
    <name evidence="6" type="ORF">Q31b_27670</name>
</gene>
<feature type="domain" description="Ketosynthase family 3 (KS3)" evidence="5">
    <location>
        <begin position="3"/>
        <end position="472"/>
    </location>
</feature>
<dbReference type="AlphaFoldDB" id="A0A5C6DXE7"/>
<name>A0A5C6DXE7_9BACT</name>
<evidence type="ECO:0000259" key="5">
    <source>
        <dbReference type="PROSITE" id="PS52004"/>
    </source>
</evidence>
<dbReference type="InterPro" id="IPR000794">
    <property type="entry name" value="Beta-ketoacyl_synthase"/>
</dbReference>
<dbReference type="SUPFAM" id="SSF53901">
    <property type="entry name" value="Thiolase-like"/>
    <property type="match status" value="2"/>
</dbReference>
<dbReference type="PANTHER" id="PTHR11712:SF336">
    <property type="entry name" value="3-OXOACYL-[ACYL-CARRIER-PROTEIN] SYNTHASE, MITOCHONDRIAL"/>
    <property type="match status" value="1"/>
</dbReference>
<dbReference type="InterPro" id="IPR016039">
    <property type="entry name" value="Thiolase-like"/>
</dbReference>
<dbReference type="GO" id="GO:0005829">
    <property type="term" value="C:cytosol"/>
    <property type="evidence" value="ECO:0007669"/>
    <property type="project" value="TreeGrafter"/>
</dbReference>
<dbReference type="Pfam" id="PF00109">
    <property type="entry name" value="ketoacyl-synt"/>
    <property type="match status" value="1"/>
</dbReference>
<dbReference type="PANTHER" id="PTHR11712">
    <property type="entry name" value="POLYKETIDE SYNTHASE-RELATED"/>
    <property type="match status" value="1"/>
</dbReference>
<protein>
    <submittedName>
        <fullName evidence="6">3-oxoacyl-[acyl-carrier-protein] synthase 2</fullName>
        <ecNumber evidence="6">2.3.1.179</ecNumber>
    </submittedName>
</protein>
<dbReference type="EC" id="2.3.1.179" evidence="6"/>
<dbReference type="RefSeq" id="WP_146600170.1">
    <property type="nucleotide sequence ID" value="NZ_SJPY01000004.1"/>
</dbReference>
<keyword evidence="2 3" id="KW-0808">Transferase</keyword>
<dbReference type="GO" id="GO:0006633">
    <property type="term" value="P:fatty acid biosynthetic process"/>
    <property type="evidence" value="ECO:0007669"/>
    <property type="project" value="TreeGrafter"/>
</dbReference>
<dbReference type="InterPro" id="IPR014031">
    <property type="entry name" value="Ketoacyl_synth_C"/>
</dbReference>
<comment type="similarity">
    <text evidence="1 3">Belongs to the thiolase-like superfamily. Beta-ketoacyl-ACP synthases family.</text>
</comment>
<evidence type="ECO:0000256" key="4">
    <source>
        <dbReference type="SAM" id="MobiDB-lite"/>
    </source>
</evidence>
<dbReference type="OrthoDB" id="292158at2"/>
<evidence type="ECO:0000256" key="3">
    <source>
        <dbReference type="RuleBase" id="RU003694"/>
    </source>
</evidence>
<dbReference type="PROSITE" id="PS52004">
    <property type="entry name" value="KS3_2"/>
    <property type="match status" value="1"/>
</dbReference>
<keyword evidence="7" id="KW-1185">Reference proteome</keyword>
<evidence type="ECO:0000256" key="1">
    <source>
        <dbReference type="ARBA" id="ARBA00008467"/>
    </source>
</evidence>